<dbReference type="RefSeq" id="WP_237466058.1">
    <property type="nucleotide sequence ID" value="NZ_CAKLDI010000001.1"/>
</dbReference>
<evidence type="ECO:0000256" key="3">
    <source>
        <dbReference type="ARBA" id="ARBA00023163"/>
    </source>
</evidence>
<accession>A0ABN8DR41</accession>
<keyword evidence="1" id="KW-0805">Transcription regulation</keyword>
<protein>
    <recommendedName>
        <fullName evidence="4">HTH arsR-type domain-containing protein</fullName>
    </recommendedName>
</protein>
<dbReference type="InterPro" id="IPR011991">
    <property type="entry name" value="ArsR-like_HTH"/>
</dbReference>
<dbReference type="InterPro" id="IPR036388">
    <property type="entry name" value="WH-like_DNA-bd_sf"/>
</dbReference>
<gene>
    <name evidence="5" type="ORF">VST7929_01497</name>
</gene>
<dbReference type="InterPro" id="IPR051081">
    <property type="entry name" value="HTH_MetalResp_TranReg"/>
</dbReference>
<comment type="caution">
    <text evidence="5">The sequence shown here is derived from an EMBL/GenBank/DDBJ whole genome shotgun (WGS) entry which is preliminary data.</text>
</comment>
<organism evidence="5 6">
    <name type="scientific">Vibrio stylophorae</name>
    <dbReference type="NCBI Taxonomy" id="659351"/>
    <lineage>
        <taxon>Bacteria</taxon>
        <taxon>Pseudomonadati</taxon>
        <taxon>Pseudomonadota</taxon>
        <taxon>Gammaproteobacteria</taxon>
        <taxon>Vibrionales</taxon>
        <taxon>Vibrionaceae</taxon>
        <taxon>Vibrio</taxon>
    </lineage>
</organism>
<dbReference type="Proteomes" id="UP000838672">
    <property type="component" value="Unassembled WGS sequence"/>
</dbReference>
<dbReference type="InterPro" id="IPR036390">
    <property type="entry name" value="WH_DNA-bd_sf"/>
</dbReference>
<evidence type="ECO:0000256" key="1">
    <source>
        <dbReference type="ARBA" id="ARBA00023015"/>
    </source>
</evidence>
<dbReference type="SUPFAM" id="SSF46785">
    <property type="entry name" value="Winged helix' DNA-binding domain"/>
    <property type="match status" value="1"/>
</dbReference>
<dbReference type="EMBL" id="CAKLDI010000001">
    <property type="protein sequence ID" value="CAH0533626.1"/>
    <property type="molecule type" value="Genomic_DNA"/>
</dbReference>
<dbReference type="CDD" id="cd00090">
    <property type="entry name" value="HTH_ARSR"/>
    <property type="match status" value="1"/>
</dbReference>
<dbReference type="Gene3D" id="1.10.10.10">
    <property type="entry name" value="Winged helix-like DNA-binding domain superfamily/Winged helix DNA-binding domain"/>
    <property type="match status" value="1"/>
</dbReference>
<dbReference type="Pfam" id="PF01022">
    <property type="entry name" value="HTH_5"/>
    <property type="match status" value="1"/>
</dbReference>
<evidence type="ECO:0000313" key="6">
    <source>
        <dbReference type="Proteomes" id="UP000838672"/>
    </source>
</evidence>
<keyword evidence="3" id="KW-0804">Transcription</keyword>
<dbReference type="PROSITE" id="PS50987">
    <property type="entry name" value="HTH_ARSR_2"/>
    <property type="match status" value="1"/>
</dbReference>
<dbReference type="PRINTS" id="PR00778">
    <property type="entry name" value="HTHARSR"/>
</dbReference>
<dbReference type="SMART" id="SM00418">
    <property type="entry name" value="HTH_ARSR"/>
    <property type="match status" value="1"/>
</dbReference>
<proteinExistence type="predicted"/>
<name>A0ABN8DR41_9VIBR</name>
<dbReference type="InterPro" id="IPR001845">
    <property type="entry name" value="HTH_ArsR_DNA-bd_dom"/>
</dbReference>
<feature type="domain" description="HTH arsR-type" evidence="4">
    <location>
        <begin position="21"/>
        <end position="122"/>
    </location>
</feature>
<evidence type="ECO:0000259" key="4">
    <source>
        <dbReference type="PROSITE" id="PS50987"/>
    </source>
</evidence>
<dbReference type="PANTHER" id="PTHR33154">
    <property type="entry name" value="TRANSCRIPTIONAL REGULATOR, ARSR FAMILY"/>
    <property type="match status" value="1"/>
</dbReference>
<dbReference type="NCBIfam" id="NF033788">
    <property type="entry name" value="HTH_metalloreg"/>
    <property type="match status" value="1"/>
</dbReference>
<dbReference type="PANTHER" id="PTHR33154:SF15">
    <property type="entry name" value="REGULATORY PROTEIN ARSR"/>
    <property type="match status" value="1"/>
</dbReference>
<evidence type="ECO:0000313" key="5">
    <source>
        <dbReference type="EMBL" id="CAH0533626.1"/>
    </source>
</evidence>
<sequence length="126" mass="13687">MKMQNTELDCQPCSLPQPSAAHKVQIQQLAETAKALSHPARVQILTHLLALHQAGGCLNSDLVGQLGLAQSTVSEHLRILKKAGLIEATPMPPRTCYRLAPQALVEFQQLFAALFALKPNSKPNCK</sequence>
<reference evidence="5" key="1">
    <citation type="submission" date="2021-11" db="EMBL/GenBank/DDBJ databases">
        <authorList>
            <person name="Rodrigo-Torres L."/>
            <person name="Arahal R. D."/>
            <person name="Lucena T."/>
        </authorList>
    </citation>
    <scope>NUCLEOTIDE SEQUENCE</scope>
    <source>
        <strain evidence="5">CECT 7929</strain>
    </source>
</reference>
<evidence type="ECO:0000256" key="2">
    <source>
        <dbReference type="ARBA" id="ARBA00023125"/>
    </source>
</evidence>
<keyword evidence="6" id="KW-1185">Reference proteome</keyword>
<keyword evidence="2" id="KW-0238">DNA-binding</keyword>